<dbReference type="EC" id="1.1.1.133" evidence="3 6"/>
<dbReference type="UniPathway" id="UPA00124"/>
<comment type="pathway">
    <text evidence="1 6">Carbohydrate biosynthesis; dTDP-L-rhamnose biosynthesis.</text>
</comment>
<evidence type="ECO:0000256" key="6">
    <source>
        <dbReference type="RuleBase" id="RU364082"/>
    </source>
</evidence>
<evidence type="ECO:0000313" key="8">
    <source>
        <dbReference type="EMBL" id="QGT50684.1"/>
    </source>
</evidence>
<evidence type="ECO:0000259" key="7">
    <source>
        <dbReference type="Pfam" id="PF04321"/>
    </source>
</evidence>
<accession>A0A650EP69</accession>
<protein>
    <recommendedName>
        <fullName evidence="4 6">dTDP-4-dehydrorhamnose reductase</fullName>
        <ecNumber evidence="3 6">1.1.1.133</ecNumber>
    </recommendedName>
</protein>
<keyword evidence="6" id="KW-0560">Oxidoreductase</keyword>
<sequence>MLLITGANGQLGRCLHDLLGEKNVLYTDAAELDITNAQAVRTFGAAHPLTGIINCAAYTNVDKAEDEPALARKINAEGPANLADLAAAQNIPLIHISTDYVFDGTAHSPLPENASVNPLGVYGKTKQEGEKEVLARATTAVIIRTAWLYSPYGKNFLKTMAALGAQKDELRVVADQFGTPTYAPHLAQAVLKILPQIKTGQKEIYHFTDEGAATWYDFAHYILKNLQSPCCVLPITTREYPTKATRPAFSVLDKSKIKQAFNLNIPHWTQGVEECLTKLF</sequence>
<name>A0A650EP69_9BACT</name>
<dbReference type="InterPro" id="IPR005913">
    <property type="entry name" value="dTDP_dehydrorham_reduct"/>
</dbReference>
<dbReference type="EMBL" id="MN577571">
    <property type="protein sequence ID" value="QGT50684.1"/>
    <property type="molecule type" value="Genomic_DNA"/>
</dbReference>
<dbReference type="SUPFAM" id="SSF51735">
    <property type="entry name" value="NAD(P)-binding Rossmann-fold domains"/>
    <property type="match status" value="1"/>
</dbReference>
<evidence type="ECO:0000256" key="3">
    <source>
        <dbReference type="ARBA" id="ARBA00012929"/>
    </source>
</evidence>
<dbReference type="AlphaFoldDB" id="A0A650EP69"/>
<evidence type="ECO:0000256" key="2">
    <source>
        <dbReference type="ARBA" id="ARBA00010944"/>
    </source>
</evidence>
<comment type="catalytic activity">
    <reaction evidence="5">
        <text>dTDP-beta-L-rhamnose + NADP(+) = dTDP-4-dehydro-beta-L-rhamnose + NADPH + H(+)</text>
        <dbReference type="Rhea" id="RHEA:21796"/>
        <dbReference type="ChEBI" id="CHEBI:15378"/>
        <dbReference type="ChEBI" id="CHEBI:57510"/>
        <dbReference type="ChEBI" id="CHEBI:57783"/>
        <dbReference type="ChEBI" id="CHEBI:58349"/>
        <dbReference type="ChEBI" id="CHEBI:62830"/>
        <dbReference type="EC" id="1.1.1.133"/>
    </reaction>
</comment>
<dbReference type="Gene3D" id="3.90.25.10">
    <property type="entry name" value="UDP-galactose 4-epimerase, domain 1"/>
    <property type="match status" value="1"/>
</dbReference>
<dbReference type="NCBIfam" id="TIGR01214">
    <property type="entry name" value="rmlD"/>
    <property type="match status" value="1"/>
</dbReference>
<feature type="domain" description="RmlD-like substrate binding" evidence="7">
    <location>
        <begin position="2"/>
        <end position="279"/>
    </location>
</feature>
<gene>
    <name evidence="8" type="ORF">Elusimicrob1349_1540</name>
</gene>
<evidence type="ECO:0000256" key="4">
    <source>
        <dbReference type="ARBA" id="ARBA00017099"/>
    </source>
</evidence>
<evidence type="ECO:0000256" key="5">
    <source>
        <dbReference type="ARBA" id="ARBA00048200"/>
    </source>
</evidence>
<dbReference type="PANTHER" id="PTHR10491">
    <property type="entry name" value="DTDP-4-DEHYDRORHAMNOSE REDUCTASE"/>
    <property type="match status" value="1"/>
</dbReference>
<dbReference type="Gene3D" id="3.40.50.720">
    <property type="entry name" value="NAD(P)-binding Rossmann-like Domain"/>
    <property type="match status" value="1"/>
</dbReference>
<dbReference type="GO" id="GO:0008831">
    <property type="term" value="F:dTDP-4-dehydrorhamnose reductase activity"/>
    <property type="evidence" value="ECO:0007669"/>
    <property type="project" value="UniProtKB-EC"/>
</dbReference>
<reference evidence="8" key="1">
    <citation type="journal article" date="2020" name="J. ISSAAS">
        <title>Lactobacilli and other gastrointestinal microbiota of Peromyscus leucopus, reservoir host for agents of Lyme disease and other zoonoses in North America.</title>
        <authorList>
            <person name="Milovic A."/>
            <person name="Bassam K."/>
            <person name="Shao H."/>
            <person name="Chatzistamou I."/>
            <person name="Tufts D.M."/>
            <person name="Diuk-Wasser M."/>
            <person name="Barbour A.G."/>
        </authorList>
    </citation>
    <scope>NUCLEOTIDE SEQUENCE</scope>
    <source>
        <strain evidence="8">LL30</strain>
    </source>
</reference>
<evidence type="ECO:0000256" key="1">
    <source>
        <dbReference type="ARBA" id="ARBA00004781"/>
    </source>
</evidence>
<dbReference type="InterPro" id="IPR029903">
    <property type="entry name" value="RmlD-like-bd"/>
</dbReference>
<proteinExistence type="inferred from homology"/>
<dbReference type="InterPro" id="IPR036291">
    <property type="entry name" value="NAD(P)-bd_dom_sf"/>
</dbReference>
<organism evidence="8">
    <name type="scientific">uncultured Elusimicrobia bacterium</name>
    <dbReference type="NCBI Taxonomy" id="699876"/>
    <lineage>
        <taxon>Bacteria</taxon>
        <taxon>Pseudomonadati</taxon>
        <taxon>Elusimicrobiota</taxon>
        <taxon>Elusimicrobia</taxon>
        <taxon>environmental samples</taxon>
    </lineage>
</organism>
<dbReference type="Pfam" id="PF04321">
    <property type="entry name" value="RmlD_sub_bind"/>
    <property type="match status" value="1"/>
</dbReference>
<comment type="similarity">
    <text evidence="2 6">Belongs to the dTDP-4-dehydrorhamnose reductase family.</text>
</comment>
<dbReference type="GO" id="GO:0005829">
    <property type="term" value="C:cytosol"/>
    <property type="evidence" value="ECO:0007669"/>
    <property type="project" value="TreeGrafter"/>
</dbReference>
<comment type="function">
    <text evidence="6">Catalyzes the reduction of dTDP-6-deoxy-L-lyxo-4-hexulose to yield dTDP-L-rhamnose.</text>
</comment>
<dbReference type="CDD" id="cd05254">
    <property type="entry name" value="dTDP_HR_like_SDR_e"/>
    <property type="match status" value="1"/>
</dbReference>
<dbReference type="PANTHER" id="PTHR10491:SF4">
    <property type="entry name" value="METHIONINE ADENOSYLTRANSFERASE 2 SUBUNIT BETA"/>
    <property type="match status" value="1"/>
</dbReference>
<keyword evidence="6" id="KW-0521">NADP</keyword>
<dbReference type="GO" id="GO:0019305">
    <property type="term" value="P:dTDP-rhamnose biosynthetic process"/>
    <property type="evidence" value="ECO:0007669"/>
    <property type="project" value="UniProtKB-UniPathway"/>
</dbReference>